<dbReference type="InterPro" id="IPR029063">
    <property type="entry name" value="SAM-dependent_MTases_sf"/>
</dbReference>
<reference evidence="1 2" key="1">
    <citation type="submission" date="2019-11" db="EMBL/GenBank/DDBJ databases">
        <title>Comparative genomics of hydrocarbon-degrading Desulfosarcina strains.</title>
        <authorList>
            <person name="Watanabe M."/>
            <person name="Kojima H."/>
            <person name="Fukui M."/>
        </authorList>
    </citation>
    <scope>NUCLEOTIDE SEQUENCE [LARGE SCALE GENOMIC DNA]</scope>
    <source>
        <strain evidence="1 2">28bB2T</strain>
    </source>
</reference>
<dbReference type="Gene3D" id="3.40.50.150">
    <property type="entry name" value="Vaccinia Virus protein VP39"/>
    <property type="match status" value="1"/>
</dbReference>
<dbReference type="Proteomes" id="UP000425960">
    <property type="component" value="Chromosome"/>
</dbReference>
<dbReference type="RefSeq" id="WP_155322240.1">
    <property type="nucleotide sequence ID" value="NZ_AP021876.1"/>
</dbReference>
<keyword evidence="1" id="KW-0808">Transferase</keyword>
<dbReference type="GO" id="GO:0008168">
    <property type="term" value="F:methyltransferase activity"/>
    <property type="evidence" value="ECO:0007669"/>
    <property type="project" value="UniProtKB-KW"/>
</dbReference>
<dbReference type="GO" id="GO:0032259">
    <property type="term" value="P:methylation"/>
    <property type="evidence" value="ECO:0007669"/>
    <property type="project" value="UniProtKB-KW"/>
</dbReference>
<keyword evidence="1" id="KW-0489">Methyltransferase</keyword>
<accession>A0A5K7ZKY2</accession>
<sequence length="249" mass="28738">MPHRWDDFAAVRRDQIESGKDLTFSKVFLPYYMDLAKELHPKSLIEVGCGTGHLSIALSNHVNKTIAIEPSKGMHIIAEKVVEGSGVKLFPLRVENYKSEHPFDLIISHMVLQLVDDLESFIASVAELMGNQSRFVFAIPHPCFYNEYKKFFGPSEYHYMVETTKTVSFTVTKDPNTIISGVPYCHRPLSRYFFVLKKFGLYVVDFEEIFPEPEIQSLYGMAWDFPRYCVFHAQRGKDRLILNKSEQLL</sequence>
<dbReference type="AlphaFoldDB" id="A0A5K7ZKY2"/>
<dbReference type="Pfam" id="PF13489">
    <property type="entry name" value="Methyltransf_23"/>
    <property type="match status" value="1"/>
</dbReference>
<dbReference type="KEGG" id="dov:DSCO28_21370"/>
<proteinExistence type="predicted"/>
<dbReference type="SUPFAM" id="SSF53335">
    <property type="entry name" value="S-adenosyl-L-methionine-dependent methyltransferases"/>
    <property type="match status" value="1"/>
</dbReference>
<gene>
    <name evidence="1" type="ORF">DSCO28_21370</name>
</gene>
<dbReference type="CDD" id="cd02440">
    <property type="entry name" value="AdoMet_MTases"/>
    <property type="match status" value="1"/>
</dbReference>
<organism evidence="1 2">
    <name type="scientific">Desulfosarcina ovata subsp. sediminis</name>
    <dbReference type="NCBI Taxonomy" id="885957"/>
    <lineage>
        <taxon>Bacteria</taxon>
        <taxon>Pseudomonadati</taxon>
        <taxon>Thermodesulfobacteriota</taxon>
        <taxon>Desulfobacteria</taxon>
        <taxon>Desulfobacterales</taxon>
        <taxon>Desulfosarcinaceae</taxon>
        <taxon>Desulfosarcina</taxon>
    </lineage>
</organism>
<dbReference type="EMBL" id="AP021876">
    <property type="protein sequence ID" value="BBO81571.1"/>
    <property type="molecule type" value="Genomic_DNA"/>
</dbReference>
<dbReference type="PANTHER" id="PTHR43861">
    <property type="entry name" value="TRANS-ACONITATE 2-METHYLTRANSFERASE-RELATED"/>
    <property type="match status" value="1"/>
</dbReference>
<evidence type="ECO:0000313" key="1">
    <source>
        <dbReference type="EMBL" id="BBO81571.1"/>
    </source>
</evidence>
<protein>
    <submittedName>
        <fullName evidence="1">Class I SAM-dependent methyltransferase</fullName>
    </submittedName>
</protein>
<name>A0A5K7ZKY2_9BACT</name>
<evidence type="ECO:0000313" key="2">
    <source>
        <dbReference type="Proteomes" id="UP000425960"/>
    </source>
</evidence>